<feature type="transmembrane region" description="Helical" evidence="2">
    <location>
        <begin position="75"/>
        <end position="98"/>
    </location>
</feature>
<reference evidence="3 4" key="1">
    <citation type="submission" date="2020-07" db="EMBL/GenBank/DDBJ databases">
        <title>Halosimplex pelagicum sp. nov. and Halosimplex rubrum sp. nov., isolated from salted brown alga Laminaria, and emended description of the genus Halosimplex.</title>
        <authorList>
            <person name="Cui H."/>
        </authorList>
    </citation>
    <scope>NUCLEOTIDE SEQUENCE [LARGE SCALE GENOMIC DNA]</scope>
    <source>
        <strain evidence="3 4">R27</strain>
    </source>
</reference>
<evidence type="ECO:0000313" key="4">
    <source>
        <dbReference type="Proteomes" id="UP000509667"/>
    </source>
</evidence>
<dbReference type="AlphaFoldDB" id="A0A7D5TEZ8"/>
<accession>A0A7D5TEZ8</accession>
<dbReference type="Pfam" id="PF19590">
    <property type="entry name" value="TrbL_3"/>
    <property type="match status" value="1"/>
</dbReference>
<evidence type="ECO:0000256" key="1">
    <source>
        <dbReference type="SAM" id="MobiDB-lite"/>
    </source>
</evidence>
<dbReference type="Proteomes" id="UP000509667">
    <property type="component" value="Chromosome"/>
</dbReference>
<keyword evidence="2" id="KW-0812">Transmembrane</keyword>
<proteinExistence type="predicted"/>
<evidence type="ECO:0000313" key="3">
    <source>
        <dbReference type="EMBL" id="QLH79936.1"/>
    </source>
</evidence>
<dbReference type="KEGG" id="hrr:HZS55_06400"/>
<feature type="transmembrane region" description="Helical" evidence="2">
    <location>
        <begin position="191"/>
        <end position="212"/>
    </location>
</feature>
<keyword evidence="2" id="KW-1133">Transmembrane helix</keyword>
<dbReference type="OrthoDB" id="270253at2157"/>
<name>A0A7D5TEZ8_9EURY</name>
<feature type="transmembrane region" description="Helical" evidence="2">
    <location>
        <begin position="224"/>
        <end position="242"/>
    </location>
</feature>
<keyword evidence="2" id="KW-0472">Membrane</keyword>
<dbReference type="InterPro" id="IPR045782">
    <property type="entry name" value="TrbL_3"/>
</dbReference>
<evidence type="ECO:0000256" key="2">
    <source>
        <dbReference type="SAM" id="Phobius"/>
    </source>
</evidence>
<feature type="transmembrane region" description="Helical" evidence="2">
    <location>
        <begin position="254"/>
        <end position="281"/>
    </location>
</feature>
<feature type="transmembrane region" description="Helical" evidence="2">
    <location>
        <begin position="118"/>
        <end position="138"/>
    </location>
</feature>
<organism evidence="3 4">
    <name type="scientific">Halosimplex rubrum</name>
    <dbReference type="NCBI Taxonomy" id="869889"/>
    <lineage>
        <taxon>Archaea</taxon>
        <taxon>Methanobacteriati</taxon>
        <taxon>Methanobacteriota</taxon>
        <taxon>Stenosarchaea group</taxon>
        <taxon>Halobacteria</taxon>
        <taxon>Halobacteriales</taxon>
        <taxon>Haloarculaceae</taxon>
        <taxon>Halosimplex</taxon>
    </lineage>
</organism>
<dbReference type="EMBL" id="CP058910">
    <property type="protein sequence ID" value="QLH79936.1"/>
    <property type="molecule type" value="Genomic_DNA"/>
</dbReference>
<feature type="region of interest" description="Disordered" evidence="1">
    <location>
        <begin position="299"/>
        <end position="321"/>
    </location>
</feature>
<feature type="compositionally biased region" description="Basic and acidic residues" evidence="1">
    <location>
        <begin position="389"/>
        <end position="432"/>
    </location>
</feature>
<feature type="compositionally biased region" description="Low complexity" evidence="1">
    <location>
        <begin position="379"/>
        <end position="388"/>
    </location>
</feature>
<gene>
    <name evidence="3" type="ORF">HZS55_06400</name>
</gene>
<keyword evidence="4" id="KW-1185">Reference proteome</keyword>
<sequence>MGAVRAQAGEGGGGGALGDVIVWAITESLKVLFSPLEGIIQNHANDVLTVIIGTPHPNAVFTEPTNNSWPGIYTYFWDVIVPLSLLLWALAAGIVIFLESTSYLFSSYHRAKLKRRAFAGLLGILAWWWMDALARQFIHELTLFLAPDLSEITLFETLSFGAVGSVTAIAALSVDLFLLGLVLLIYFVREVVLYLFTLLVPILIAFWIPGVGPFRLVSEFMKRLAGFYVPFLFMTVPVALLFRLGEILGNSFGFTVEGLGAWLVALIIPIVAVVSPFILFWQAGSIFFMAQSASHHSSRRRAHGRIAGAQEKGQIASHGGRNFVRGVRGQQAVNADGQAVFNSGNSRAHAAGSRLNTTGSRLRGTFAREHTAEAETNTSASGSDSVRSSSDRSSESRNQRFDTLRDRTDSRNKQKRESRDSGAVDDDPRYIQ</sequence>
<feature type="region of interest" description="Disordered" evidence="1">
    <location>
        <begin position="369"/>
        <end position="432"/>
    </location>
</feature>
<protein>
    <submittedName>
        <fullName evidence="3">Uncharacterized protein</fullName>
    </submittedName>
</protein>
<feature type="transmembrane region" description="Helical" evidence="2">
    <location>
        <begin position="158"/>
        <end position="184"/>
    </location>
</feature>